<organism evidence="3 4">
    <name type="scientific">Helianthus annuus</name>
    <name type="common">Common sunflower</name>
    <dbReference type="NCBI Taxonomy" id="4232"/>
    <lineage>
        <taxon>Eukaryota</taxon>
        <taxon>Viridiplantae</taxon>
        <taxon>Streptophyta</taxon>
        <taxon>Embryophyta</taxon>
        <taxon>Tracheophyta</taxon>
        <taxon>Spermatophyta</taxon>
        <taxon>Magnoliopsida</taxon>
        <taxon>eudicotyledons</taxon>
        <taxon>Gunneridae</taxon>
        <taxon>Pentapetalae</taxon>
        <taxon>asterids</taxon>
        <taxon>campanulids</taxon>
        <taxon>Asterales</taxon>
        <taxon>Asteraceae</taxon>
        <taxon>Asteroideae</taxon>
        <taxon>Heliantheae alliance</taxon>
        <taxon>Heliantheae</taxon>
        <taxon>Helianthus</taxon>
    </lineage>
</organism>
<reference evidence="2" key="3">
    <citation type="submission" date="2020-06" db="EMBL/GenBank/DDBJ databases">
        <title>Helianthus annuus Genome sequencing and assembly Release 2.</title>
        <authorList>
            <person name="Gouzy J."/>
            <person name="Langlade N."/>
            <person name="Munos S."/>
        </authorList>
    </citation>
    <scope>NUCLEOTIDE SEQUENCE</scope>
    <source>
        <tissue evidence="2">Leaves</tissue>
    </source>
</reference>
<keyword evidence="1" id="KW-0812">Transmembrane</keyword>
<dbReference type="Proteomes" id="UP000215914">
    <property type="component" value="Chromosome 9"/>
</dbReference>
<sequence>MRVFYPTSFSQNYTYKPPLYIHPHPQKPLNSPIFTPLNPNRKSTHYSHTLHDQNTDLAPSIFLKFDQKTMNSRSVAVAFIRFVFMALFGVNRAQEFTPVPAPVSGNDGAAIDQGVAYLLLLVALAITYLVH</sequence>
<protein>
    <submittedName>
        <fullName evidence="2">Arabinogalactan protein 16/20/22/41</fullName>
    </submittedName>
    <submittedName>
        <fullName evidence="3">Putative arabinogalactan peptide, AGP</fullName>
    </submittedName>
</protein>
<reference evidence="2 4" key="1">
    <citation type="journal article" date="2017" name="Nature">
        <title>The sunflower genome provides insights into oil metabolism, flowering and Asterid evolution.</title>
        <authorList>
            <person name="Badouin H."/>
            <person name="Gouzy J."/>
            <person name="Grassa C.J."/>
            <person name="Murat F."/>
            <person name="Staton S.E."/>
            <person name="Cottret L."/>
            <person name="Lelandais-Briere C."/>
            <person name="Owens G.L."/>
            <person name="Carrere S."/>
            <person name="Mayjonade B."/>
            <person name="Legrand L."/>
            <person name="Gill N."/>
            <person name="Kane N.C."/>
            <person name="Bowers J.E."/>
            <person name="Hubner S."/>
            <person name="Bellec A."/>
            <person name="Berard A."/>
            <person name="Berges H."/>
            <person name="Blanchet N."/>
            <person name="Boniface M.C."/>
            <person name="Brunel D."/>
            <person name="Catrice O."/>
            <person name="Chaidir N."/>
            <person name="Claudel C."/>
            <person name="Donnadieu C."/>
            <person name="Faraut T."/>
            <person name="Fievet G."/>
            <person name="Helmstetter N."/>
            <person name="King M."/>
            <person name="Knapp S.J."/>
            <person name="Lai Z."/>
            <person name="Le Paslier M.C."/>
            <person name="Lippi Y."/>
            <person name="Lorenzon L."/>
            <person name="Mandel J.R."/>
            <person name="Marage G."/>
            <person name="Marchand G."/>
            <person name="Marquand E."/>
            <person name="Bret-Mestries E."/>
            <person name="Morien E."/>
            <person name="Nambeesan S."/>
            <person name="Nguyen T."/>
            <person name="Pegot-Espagnet P."/>
            <person name="Pouilly N."/>
            <person name="Raftis F."/>
            <person name="Sallet E."/>
            <person name="Schiex T."/>
            <person name="Thomas J."/>
            <person name="Vandecasteele C."/>
            <person name="Vares D."/>
            <person name="Vear F."/>
            <person name="Vautrin S."/>
            <person name="Crespi M."/>
            <person name="Mangin B."/>
            <person name="Burke J.M."/>
            <person name="Salse J."/>
            <person name="Munos S."/>
            <person name="Vincourt P."/>
            <person name="Rieseberg L.H."/>
            <person name="Langlade N.B."/>
        </authorList>
    </citation>
    <scope>NUCLEOTIDE SEQUENCE [LARGE SCALE GENOMIC DNA]</scope>
    <source>
        <strain evidence="4">cv. SF193</strain>
        <tissue evidence="2">Leaves</tissue>
    </source>
</reference>
<dbReference type="Pfam" id="PF06376">
    <property type="entry name" value="AGP"/>
    <property type="match status" value="1"/>
</dbReference>
<evidence type="ECO:0000256" key="1">
    <source>
        <dbReference type="SAM" id="Phobius"/>
    </source>
</evidence>
<gene>
    <name evidence="3" type="ORF">HannXRQ_Chr09g0256511</name>
    <name evidence="2" type="ORF">HanXRQr2_Chr09g0388101</name>
</gene>
<dbReference type="AlphaFoldDB" id="A0A251TW05"/>
<evidence type="ECO:0000313" key="3">
    <source>
        <dbReference type="EMBL" id="OTG15084.1"/>
    </source>
</evidence>
<name>A0A251TW05_HELAN</name>
<dbReference type="Gramene" id="mRNA:HanXRQr2_Chr09g0388101">
    <property type="protein sequence ID" value="CDS:HanXRQr2_Chr09g0388101.1"/>
    <property type="gene ID" value="HanXRQr2_Chr09g0388101"/>
</dbReference>
<feature type="transmembrane region" description="Helical" evidence="1">
    <location>
        <begin position="74"/>
        <end position="94"/>
    </location>
</feature>
<evidence type="ECO:0000313" key="2">
    <source>
        <dbReference type="EMBL" id="KAF5790864.1"/>
    </source>
</evidence>
<reference evidence="3" key="2">
    <citation type="submission" date="2017-02" db="EMBL/GenBank/DDBJ databases">
        <title>Sunflower complete genome.</title>
        <authorList>
            <person name="Langlade N."/>
            <person name="Munos S."/>
        </authorList>
    </citation>
    <scope>NUCLEOTIDE SEQUENCE [LARGE SCALE GENOMIC DNA]</scope>
    <source>
        <tissue evidence="3">Leaves</tissue>
    </source>
</reference>
<dbReference type="InterPro" id="IPR009424">
    <property type="entry name" value="AGP16/20/22/41"/>
</dbReference>
<accession>A0A251TW05</accession>
<keyword evidence="1" id="KW-0472">Membrane</keyword>
<evidence type="ECO:0000313" key="4">
    <source>
        <dbReference type="Proteomes" id="UP000215914"/>
    </source>
</evidence>
<dbReference type="EMBL" id="MNCJ02000324">
    <property type="protein sequence ID" value="KAF5790864.1"/>
    <property type="molecule type" value="Genomic_DNA"/>
</dbReference>
<dbReference type="PANTHER" id="PTHR33374">
    <property type="entry name" value="ARABINOGALACTAN PROTEIN 20"/>
    <property type="match status" value="1"/>
</dbReference>
<keyword evidence="1" id="KW-1133">Transmembrane helix</keyword>
<feature type="transmembrane region" description="Helical" evidence="1">
    <location>
        <begin position="114"/>
        <end position="130"/>
    </location>
</feature>
<proteinExistence type="predicted"/>
<keyword evidence="4" id="KW-1185">Reference proteome</keyword>
<dbReference type="InParanoid" id="A0A251TW05"/>
<dbReference type="EMBL" id="CM007898">
    <property type="protein sequence ID" value="OTG15084.1"/>
    <property type="molecule type" value="Genomic_DNA"/>
</dbReference>